<dbReference type="PROSITE" id="PS51677">
    <property type="entry name" value="NODB"/>
    <property type="match status" value="1"/>
</dbReference>
<dbReference type="AlphaFoldDB" id="A0A4V2ZUJ2"/>
<evidence type="ECO:0000256" key="1">
    <source>
        <dbReference type="ARBA" id="ARBA00004613"/>
    </source>
</evidence>
<reference evidence="5 6" key="1">
    <citation type="submission" date="2019-03" db="EMBL/GenBank/DDBJ databases">
        <title>This is whole genome sequence of Paenibacillus sp MS74 strain.</title>
        <authorList>
            <person name="Trinh H.N."/>
        </authorList>
    </citation>
    <scope>NUCLEOTIDE SEQUENCE [LARGE SCALE GENOMIC DNA]</scope>
    <source>
        <strain evidence="5 6">MS74</strain>
    </source>
</reference>
<dbReference type="Pfam" id="PF01522">
    <property type="entry name" value="Polysacc_deac_1"/>
    <property type="match status" value="1"/>
</dbReference>
<organism evidence="5 6">
    <name type="scientific">Paenibacillus piri</name>
    <dbReference type="NCBI Taxonomy" id="2547395"/>
    <lineage>
        <taxon>Bacteria</taxon>
        <taxon>Bacillati</taxon>
        <taxon>Bacillota</taxon>
        <taxon>Bacilli</taxon>
        <taxon>Bacillales</taxon>
        <taxon>Paenibacillaceae</taxon>
        <taxon>Paenibacillus</taxon>
    </lineage>
</organism>
<dbReference type="Gene3D" id="3.20.20.370">
    <property type="entry name" value="Glycoside hydrolase/deacetylase"/>
    <property type="match status" value="1"/>
</dbReference>
<dbReference type="OrthoDB" id="9778320at2"/>
<dbReference type="PANTHER" id="PTHR34216">
    <property type="match status" value="1"/>
</dbReference>
<dbReference type="EMBL" id="SMRT01000001">
    <property type="protein sequence ID" value="TDG00965.1"/>
    <property type="molecule type" value="Genomic_DNA"/>
</dbReference>
<dbReference type="InterPro" id="IPR051398">
    <property type="entry name" value="Polysacch_Deacetylase"/>
</dbReference>
<dbReference type="InterPro" id="IPR011330">
    <property type="entry name" value="Glyco_hydro/deAcase_b/a-brl"/>
</dbReference>
<dbReference type="GO" id="GO:0016810">
    <property type="term" value="F:hydrolase activity, acting on carbon-nitrogen (but not peptide) bonds"/>
    <property type="evidence" value="ECO:0007669"/>
    <property type="project" value="InterPro"/>
</dbReference>
<sequence>MALQPTAAANGAAPPVNAPAAAPVKPDKPARIPVLNYHSITVDPGNPATITPEKFAEQMRYLSKAGYTPLTLKQFSDMMEGIDKGPDKPILLTFDDGYMDNYEHAMPLLKELGFHATLFMSPGMVDDGYFMSWEQIKEMHEAGWDIQPHGMTHPHLPKLNVKNQKFEIAEAKAQIEQHLGTVADVFCYPYGEWNAATLQLLQELQFKYAFTIEQGLTAPSQHKLKLKRIFANGEESLEQWKSRFEK</sequence>
<feature type="region of interest" description="Disordered" evidence="3">
    <location>
        <begin position="1"/>
        <end position="25"/>
    </location>
</feature>
<dbReference type="Proteomes" id="UP000295636">
    <property type="component" value="Unassembled WGS sequence"/>
</dbReference>
<proteinExistence type="predicted"/>
<accession>A0A4V2ZUJ2</accession>
<evidence type="ECO:0000313" key="5">
    <source>
        <dbReference type="EMBL" id="TDG00965.1"/>
    </source>
</evidence>
<dbReference type="GO" id="GO:0005576">
    <property type="term" value="C:extracellular region"/>
    <property type="evidence" value="ECO:0007669"/>
    <property type="project" value="UniProtKB-SubCell"/>
</dbReference>
<name>A0A4V2ZUJ2_9BACL</name>
<feature type="compositionally biased region" description="Low complexity" evidence="3">
    <location>
        <begin position="7"/>
        <end position="24"/>
    </location>
</feature>
<keyword evidence="6" id="KW-1185">Reference proteome</keyword>
<feature type="domain" description="NodB homology" evidence="4">
    <location>
        <begin position="88"/>
        <end position="246"/>
    </location>
</feature>
<dbReference type="InterPro" id="IPR002509">
    <property type="entry name" value="NODB_dom"/>
</dbReference>
<comment type="subcellular location">
    <subcellularLocation>
        <location evidence="1">Secreted</location>
    </subcellularLocation>
</comment>
<dbReference type="PANTHER" id="PTHR34216:SF3">
    <property type="entry name" value="POLY-BETA-1,6-N-ACETYL-D-GLUCOSAMINE N-DEACETYLASE"/>
    <property type="match status" value="1"/>
</dbReference>
<dbReference type="SUPFAM" id="SSF88713">
    <property type="entry name" value="Glycoside hydrolase/deacetylase"/>
    <property type="match status" value="1"/>
</dbReference>
<dbReference type="GO" id="GO:0005975">
    <property type="term" value="P:carbohydrate metabolic process"/>
    <property type="evidence" value="ECO:0007669"/>
    <property type="project" value="InterPro"/>
</dbReference>
<gene>
    <name evidence="5" type="ORF">E1757_02455</name>
</gene>
<evidence type="ECO:0000256" key="2">
    <source>
        <dbReference type="ARBA" id="ARBA00022729"/>
    </source>
</evidence>
<evidence type="ECO:0000256" key="3">
    <source>
        <dbReference type="SAM" id="MobiDB-lite"/>
    </source>
</evidence>
<protein>
    <submittedName>
        <fullName evidence="5">Polysaccharide deacetylase family protein</fullName>
    </submittedName>
</protein>
<comment type="caution">
    <text evidence="5">The sequence shown here is derived from an EMBL/GenBank/DDBJ whole genome shotgun (WGS) entry which is preliminary data.</text>
</comment>
<dbReference type="CDD" id="cd10918">
    <property type="entry name" value="CE4_NodB_like_5s_6s"/>
    <property type="match status" value="1"/>
</dbReference>
<keyword evidence="2" id="KW-0732">Signal</keyword>
<evidence type="ECO:0000259" key="4">
    <source>
        <dbReference type="PROSITE" id="PS51677"/>
    </source>
</evidence>
<evidence type="ECO:0000313" key="6">
    <source>
        <dbReference type="Proteomes" id="UP000295636"/>
    </source>
</evidence>